<gene>
    <name evidence="1" type="ORF">ONZ51_g7827</name>
</gene>
<proteinExistence type="predicted"/>
<comment type="caution">
    <text evidence="1">The sequence shown here is derived from an EMBL/GenBank/DDBJ whole genome shotgun (WGS) entry which is preliminary data.</text>
</comment>
<evidence type="ECO:0000313" key="1">
    <source>
        <dbReference type="EMBL" id="KAJ8473522.1"/>
    </source>
</evidence>
<dbReference type="Proteomes" id="UP001215151">
    <property type="component" value="Unassembled WGS sequence"/>
</dbReference>
<accession>A0AAD7TRX0</accession>
<dbReference type="EMBL" id="JAPEVG010000220">
    <property type="protein sequence ID" value="KAJ8473522.1"/>
    <property type="molecule type" value="Genomic_DNA"/>
</dbReference>
<reference evidence="1" key="1">
    <citation type="submission" date="2022-11" db="EMBL/GenBank/DDBJ databases">
        <title>Genome Sequence of Cubamyces cubensis.</title>
        <authorList>
            <person name="Buettner E."/>
        </authorList>
    </citation>
    <scope>NUCLEOTIDE SEQUENCE</scope>
    <source>
        <strain evidence="1">MPL-01</strain>
    </source>
</reference>
<name>A0AAD7TRX0_9APHY</name>
<evidence type="ECO:0000313" key="2">
    <source>
        <dbReference type="Proteomes" id="UP001215151"/>
    </source>
</evidence>
<protein>
    <submittedName>
        <fullName evidence="1">Uncharacterized protein</fullName>
    </submittedName>
</protein>
<keyword evidence="2" id="KW-1185">Reference proteome</keyword>
<sequence>MPVSPPSPKHLVSLVVERPRMAPVFSRSTSKPRPLAIPPDIVVAIAGLLRRSDKRAMLLCCWMFHDAIAPLLYRHLDVWFQPASWERSEGYDHKPYSILSTLTQSAHHAGTRCYPCYVLTFRYLSHSLNADLRGVPLLTEFLRFAVRLRHLALDVHEGAVPLLLDSFHRHDITRSFPPSLINAIFSGEVAKPWILPRLDSIRSPKLAIVSAFMRFRGIRTAMIDTLPNAIDMDAFLNPCTPRAGSLLRLALSLPPHALKGISALRAIALVFPELQYLALRTATKLGEDFFLHALALLETQEYVLPKLRFFSVNLSSNGVDHMETLKKSEDRIQGLAPCLRLDLRAQVLAMSANIDGSTHLSDVCGTAQNVSTSAADLRQDLRRQMRSRLERYSQSSIHLLSLVLHDDCLGCRYPHALQSSCTMGDLVSNPSLSAFEHFLLTSEGHLIKVFFSFWTPDLILHLRRLSSAMYLGIEAYCAHVWDADAFLSRWFAFVPTFLRVLDLCEGVVSGSEAQQFLGRREFRGKDLDIYVPLHGLLPMGRWLKNNGFVYQPTSDKHPLFDVAAFTLASAVGHRAAGAPLSPVPPYRSPTSGIFDFTRPRHSSQALPTWLDGTHIQVMAVPCNPVEFIVNNFHSTAVMNYMTGKYAVSIFPRTTYVERQLLVCQDVKRDAHTHQEWMDKYRRRGFTIIGAGGVLPRTVEARCWERSSGDFLTWILPYERRGQKVTEPHRVHDFAFEMLPYFYEVAPAGAAVRIGPRFLFSSIATIANPCIQLGSGYRSLELVAAFNTYYGVDDDDVSTEASSDDAED</sequence>
<organism evidence="1 2">
    <name type="scientific">Trametes cubensis</name>
    <dbReference type="NCBI Taxonomy" id="1111947"/>
    <lineage>
        <taxon>Eukaryota</taxon>
        <taxon>Fungi</taxon>
        <taxon>Dikarya</taxon>
        <taxon>Basidiomycota</taxon>
        <taxon>Agaricomycotina</taxon>
        <taxon>Agaricomycetes</taxon>
        <taxon>Polyporales</taxon>
        <taxon>Polyporaceae</taxon>
        <taxon>Trametes</taxon>
    </lineage>
</organism>
<dbReference type="AlphaFoldDB" id="A0AAD7TRX0"/>